<dbReference type="RefSeq" id="XP_056483345.1">
    <property type="nucleotide sequence ID" value="XM_056637315.1"/>
</dbReference>
<feature type="compositionally biased region" description="Basic and acidic residues" evidence="1">
    <location>
        <begin position="1"/>
        <end position="12"/>
    </location>
</feature>
<dbReference type="AlphaFoldDB" id="A0A9W9SKT5"/>
<dbReference type="OrthoDB" id="3045089at2759"/>
<feature type="region of interest" description="Disordered" evidence="1">
    <location>
        <begin position="250"/>
        <end position="284"/>
    </location>
</feature>
<feature type="region of interest" description="Disordered" evidence="1">
    <location>
        <begin position="1"/>
        <end position="86"/>
    </location>
</feature>
<protein>
    <submittedName>
        <fullName evidence="2">Uncharacterized protein</fullName>
    </submittedName>
</protein>
<accession>A0A9W9SKT5</accession>
<evidence type="ECO:0000313" key="3">
    <source>
        <dbReference type="Proteomes" id="UP001147747"/>
    </source>
</evidence>
<keyword evidence="3" id="KW-1185">Reference proteome</keyword>
<feature type="compositionally biased region" description="Basic residues" evidence="1">
    <location>
        <begin position="311"/>
        <end position="322"/>
    </location>
</feature>
<evidence type="ECO:0000313" key="2">
    <source>
        <dbReference type="EMBL" id="KAJ5379559.1"/>
    </source>
</evidence>
<sequence>MARLRVIEDDQRALSANPWEEELREREAEDEENEKVDEEVDDYREKEEEEEEEEGEEQKQQQANQPILPPKRNIPGTPTMPKTQSQKGLEPIFVKVDHQIALLDNQISHIRIELLQTRRLVTAVKSTVSKVNQPEVSKRLEEDAFSNYLRIGDKLKRLAKDIVMIVPDQPRQANVADKVYKEPVHTDLSEKSASGATVLDSRVCEPSISIHRRDESVSAIDVSALYTGSHDYRNPYDEWARLPFPDELKPSGSVSWPRTSPQPRSSKPTNGSSPGRRHSTKIHNIIPNRERFPSPRRWSVYNTNEFYPRLPRQRRFSKRSKYRSPPTGRGSEEPIARSIHRTHYDPISDGGSSTYPGSIICNSLTDSSDFEDFPYGPYRIKKKNVTSRRNSVGYTQRNRDLRASTTLASRRTGKRESYSGQRFIVPEQRSSPVTEQREMPPDGPRIVERLPNSVQGLEIRNFLLEEPHDLQERIQALQSGQTGKNLEENGNRTESSISSIKGNFWSRLKSKFIHQNGHTEKKRHWRDTAK</sequence>
<comment type="caution">
    <text evidence="2">The sequence shown here is derived from an EMBL/GenBank/DDBJ whole genome shotgun (WGS) entry which is preliminary data.</text>
</comment>
<dbReference type="Proteomes" id="UP001147747">
    <property type="component" value="Unassembled WGS sequence"/>
</dbReference>
<feature type="compositionally biased region" description="Acidic residues" evidence="1">
    <location>
        <begin position="28"/>
        <end position="56"/>
    </location>
</feature>
<organism evidence="2 3">
    <name type="scientific">Penicillium cosmopolitanum</name>
    <dbReference type="NCBI Taxonomy" id="1131564"/>
    <lineage>
        <taxon>Eukaryota</taxon>
        <taxon>Fungi</taxon>
        <taxon>Dikarya</taxon>
        <taxon>Ascomycota</taxon>
        <taxon>Pezizomycotina</taxon>
        <taxon>Eurotiomycetes</taxon>
        <taxon>Eurotiomycetidae</taxon>
        <taxon>Eurotiales</taxon>
        <taxon>Aspergillaceae</taxon>
        <taxon>Penicillium</taxon>
    </lineage>
</organism>
<reference evidence="2" key="1">
    <citation type="submission" date="2022-12" db="EMBL/GenBank/DDBJ databases">
        <authorList>
            <person name="Petersen C."/>
        </authorList>
    </citation>
    <scope>NUCLEOTIDE SEQUENCE</scope>
    <source>
        <strain evidence="2">IBT 29677</strain>
    </source>
</reference>
<dbReference type="EMBL" id="JAPZBU010000011">
    <property type="protein sequence ID" value="KAJ5379559.1"/>
    <property type="molecule type" value="Genomic_DNA"/>
</dbReference>
<gene>
    <name evidence="2" type="ORF">N7509_012678</name>
</gene>
<feature type="region of interest" description="Disordered" evidence="1">
    <location>
        <begin position="478"/>
        <end position="497"/>
    </location>
</feature>
<reference evidence="2" key="2">
    <citation type="journal article" date="2023" name="IMA Fungus">
        <title>Comparative genomic study of the Penicillium genus elucidates a diverse pangenome and 15 lateral gene transfer events.</title>
        <authorList>
            <person name="Petersen C."/>
            <person name="Sorensen T."/>
            <person name="Nielsen M.R."/>
            <person name="Sondergaard T.E."/>
            <person name="Sorensen J.L."/>
            <person name="Fitzpatrick D.A."/>
            <person name="Frisvad J.C."/>
            <person name="Nielsen K.L."/>
        </authorList>
    </citation>
    <scope>NUCLEOTIDE SEQUENCE</scope>
    <source>
        <strain evidence="2">IBT 29677</strain>
    </source>
</reference>
<proteinExistence type="predicted"/>
<feature type="region of interest" description="Disordered" evidence="1">
    <location>
        <begin position="311"/>
        <end position="337"/>
    </location>
</feature>
<dbReference type="GeneID" id="81376295"/>
<name>A0A9W9SKT5_9EURO</name>
<feature type="compositionally biased region" description="Polar residues" evidence="1">
    <location>
        <begin position="252"/>
        <end position="273"/>
    </location>
</feature>
<evidence type="ECO:0000256" key="1">
    <source>
        <dbReference type="SAM" id="MobiDB-lite"/>
    </source>
</evidence>